<dbReference type="Proteomes" id="UP000887013">
    <property type="component" value="Unassembled WGS sequence"/>
</dbReference>
<dbReference type="EMBL" id="BMAW01118423">
    <property type="protein sequence ID" value="GFT79664.1"/>
    <property type="molecule type" value="Genomic_DNA"/>
</dbReference>
<accession>A0A8X6PQW9</accession>
<protein>
    <submittedName>
        <fullName evidence="1">Uncharacterized protein</fullName>
    </submittedName>
</protein>
<keyword evidence="2" id="KW-1185">Reference proteome</keyword>
<sequence>MVLYWEYPNHLILALHSVFLFFSCTNLTPCKSISLPRSLGLSSGCYFIFNLSVQTKDRDVVSTTPLDNGEAKRKKYSKREEIWGSAVRLLGRLICGLQLVFALFTKGEVGKPNEQRGLGRKPLTA</sequence>
<comment type="caution">
    <text evidence="1">The sequence shown here is derived from an EMBL/GenBank/DDBJ whole genome shotgun (WGS) entry which is preliminary data.</text>
</comment>
<dbReference type="AlphaFoldDB" id="A0A8X6PQW9"/>
<proteinExistence type="predicted"/>
<evidence type="ECO:0000313" key="2">
    <source>
        <dbReference type="Proteomes" id="UP000887013"/>
    </source>
</evidence>
<evidence type="ECO:0000313" key="1">
    <source>
        <dbReference type="EMBL" id="GFT79664.1"/>
    </source>
</evidence>
<name>A0A8X6PQW9_NEPPI</name>
<reference evidence="1" key="1">
    <citation type="submission" date="2020-08" db="EMBL/GenBank/DDBJ databases">
        <title>Multicomponent nature underlies the extraordinary mechanical properties of spider dragline silk.</title>
        <authorList>
            <person name="Kono N."/>
            <person name="Nakamura H."/>
            <person name="Mori M."/>
            <person name="Yoshida Y."/>
            <person name="Ohtoshi R."/>
            <person name="Malay A.D."/>
            <person name="Moran D.A.P."/>
            <person name="Tomita M."/>
            <person name="Numata K."/>
            <person name="Arakawa K."/>
        </authorList>
    </citation>
    <scope>NUCLEOTIDE SEQUENCE</scope>
</reference>
<organism evidence="1 2">
    <name type="scientific">Nephila pilipes</name>
    <name type="common">Giant wood spider</name>
    <name type="synonym">Nephila maculata</name>
    <dbReference type="NCBI Taxonomy" id="299642"/>
    <lineage>
        <taxon>Eukaryota</taxon>
        <taxon>Metazoa</taxon>
        <taxon>Ecdysozoa</taxon>
        <taxon>Arthropoda</taxon>
        <taxon>Chelicerata</taxon>
        <taxon>Arachnida</taxon>
        <taxon>Araneae</taxon>
        <taxon>Araneomorphae</taxon>
        <taxon>Entelegynae</taxon>
        <taxon>Araneoidea</taxon>
        <taxon>Nephilidae</taxon>
        <taxon>Nephila</taxon>
    </lineage>
</organism>
<gene>
    <name evidence="1" type="ORF">NPIL_625481</name>
</gene>
<dbReference type="OrthoDB" id="10554105at2759"/>